<proteinExistence type="inferred from homology"/>
<dbReference type="GO" id="GO:0009986">
    <property type="term" value="C:cell surface"/>
    <property type="evidence" value="ECO:0007669"/>
    <property type="project" value="TreeGrafter"/>
</dbReference>
<dbReference type="AlphaFoldDB" id="A0A8H6RGE3"/>
<dbReference type="EMBL" id="JABCIY010000168">
    <property type="protein sequence ID" value="KAF7190638.1"/>
    <property type="molecule type" value="Genomic_DNA"/>
</dbReference>
<comment type="subcellular location">
    <subcellularLocation>
        <location evidence="1">Cell envelope</location>
    </subcellularLocation>
</comment>
<dbReference type="GO" id="GO:0042973">
    <property type="term" value="F:glucan endo-1,3-beta-D-glucosidase activity"/>
    <property type="evidence" value="ECO:0007669"/>
    <property type="project" value="TreeGrafter"/>
</dbReference>
<feature type="chain" id="PRO_5034111846" evidence="4">
    <location>
        <begin position="25"/>
        <end position="378"/>
    </location>
</feature>
<dbReference type="GO" id="GO:0071555">
    <property type="term" value="P:cell wall organization"/>
    <property type="evidence" value="ECO:0007669"/>
    <property type="project" value="TreeGrafter"/>
</dbReference>
<evidence type="ECO:0000313" key="6">
    <source>
        <dbReference type="Proteomes" id="UP000660729"/>
    </source>
</evidence>
<dbReference type="InterPro" id="IPR050732">
    <property type="entry name" value="Beta-glucan_modifiers"/>
</dbReference>
<evidence type="ECO:0000256" key="3">
    <source>
        <dbReference type="ARBA" id="ARBA00022801"/>
    </source>
</evidence>
<protein>
    <submittedName>
        <fullName evidence="5">Putative glucan endo-1,3-beta-glucosidase eglC</fullName>
    </submittedName>
</protein>
<comment type="similarity">
    <text evidence="2">Belongs to the glycosyl hydrolase 17 family.</text>
</comment>
<evidence type="ECO:0000256" key="1">
    <source>
        <dbReference type="ARBA" id="ARBA00004196"/>
    </source>
</evidence>
<dbReference type="OrthoDB" id="77201at2759"/>
<evidence type="ECO:0000256" key="4">
    <source>
        <dbReference type="SAM" id="SignalP"/>
    </source>
</evidence>
<sequence length="378" mass="40473">MYQKMAFSNAAIITTLLFSSHILAQNASFPAGGRVYQGFNSGAQMTNSEAKTEDDFTKEFQTMQKLAFSPGLFNTARLYTNVQANTISDPLSAFPAAIKTNTSMLLGIWASGSDNITNELDGLSKALDQYGADFANLVIGISVGSEDLFRFGSLGQERGAGIGAGPEAIVGFINDTRRAIEGTLLADKPIGHVDTWRAWANDSNSAVVDAVDWLGTDIYPFFENDTTLNGGLPNTFANAVPIFQHFYNRTLNISQGKSVWVTETGWPYENTGPAWGEAEASQANMAGYWHNLGCADLFGRVNTFWYTLKDADLSAKQKFAITSEDLSTTPSFNLTCPAGSGAPASINTEETASSGADTAMKSGLAVLISALAFAILFQ</sequence>
<dbReference type="GO" id="GO:0005576">
    <property type="term" value="C:extracellular region"/>
    <property type="evidence" value="ECO:0007669"/>
    <property type="project" value="TreeGrafter"/>
</dbReference>
<dbReference type="Proteomes" id="UP000660729">
    <property type="component" value="Unassembled WGS sequence"/>
</dbReference>
<keyword evidence="4" id="KW-0732">Signal</keyword>
<dbReference type="PANTHER" id="PTHR16631">
    <property type="entry name" value="GLUCAN 1,3-BETA-GLUCOSIDASE"/>
    <property type="match status" value="1"/>
</dbReference>
<accession>A0A8H6RGE3</accession>
<comment type="caution">
    <text evidence="5">The sequence shown here is derived from an EMBL/GenBank/DDBJ whole genome shotgun (WGS) entry which is preliminary data.</text>
</comment>
<dbReference type="GO" id="GO:0009277">
    <property type="term" value="C:fungal-type cell wall"/>
    <property type="evidence" value="ECO:0007669"/>
    <property type="project" value="TreeGrafter"/>
</dbReference>
<evidence type="ECO:0000313" key="5">
    <source>
        <dbReference type="EMBL" id="KAF7190638.1"/>
    </source>
</evidence>
<dbReference type="Gene3D" id="3.20.20.80">
    <property type="entry name" value="Glycosidases"/>
    <property type="match status" value="1"/>
</dbReference>
<dbReference type="SUPFAM" id="SSF51445">
    <property type="entry name" value="(Trans)glycosidases"/>
    <property type="match status" value="1"/>
</dbReference>
<gene>
    <name evidence="5" type="ORF">HII31_07797</name>
</gene>
<organism evidence="5 6">
    <name type="scientific">Pseudocercospora fuligena</name>
    <dbReference type="NCBI Taxonomy" id="685502"/>
    <lineage>
        <taxon>Eukaryota</taxon>
        <taxon>Fungi</taxon>
        <taxon>Dikarya</taxon>
        <taxon>Ascomycota</taxon>
        <taxon>Pezizomycotina</taxon>
        <taxon>Dothideomycetes</taxon>
        <taxon>Dothideomycetidae</taxon>
        <taxon>Mycosphaerellales</taxon>
        <taxon>Mycosphaerellaceae</taxon>
        <taxon>Pseudocercospora</taxon>
    </lineage>
</organism>
<evidence type="ECO:0000256" key="2">
    <source>
        <dbReference type="ARBA" id="ARBA00008773"/>
    </source>
</evidence>
<name>A0A8H6RGE3_9PEZI</name>
<keyword evidence="3" id="KW-0378">Hydrolase</keyword>
<keyword evidence="6" id="KW-1185">Reference proteome</keyword>
<reference evidence="5" key="1">
    <citation type="submission" date="2020-04" db="EMBL/GenBank/DDBJ databases">
        <title>Draft genome resource of the tomato pathogen Pseudocercospora fuligena.</title>
        <authorList>
            <person name="Zaccaron A."/>
        </authorList>
    </citation>
    <scope>NUCLEOTIDE SEQUENCE</scope>
    <source>
        <strain evidence="5">PF001</strain>
    </source>
</reference>
<dbReference type="InterPro" id="IPR017853">
    <property type="entry name" value="GH"/>
</dbReference>
<dbReference type="PANTHER" id="PTHR16631:SF16">
    <property type="entry name" value="GPI-ANCHORED CELL WALL BETA-1,3-ENDOGLUCANASE EGLC"/>
    <property type="match status" value="1"/>
</dbReference>
<feature type="signal peptide" evidence="4">
    <location>
        <begin position="1"/>
        <end position="24"/>
    </location>
</feature>